<dbReference type="CTD" id="389320"/>
<evidence type="ECO:0000313" key="3">
    <source>
        <dbReference type="RefSeq" id="XP_021006673.1"/>
    </source>
</evidence>
<dbReference type="RefSeq" id="XP_021006673.1">
    <property type="nucleotide sequence ID" value="XM_021151014.1"/>
</dbReference>
<dbReference type="AlphaFoldDB" id="A0A6P5NX06"/>
<evidence type="ECO:0000313" key="2">
    <source>
        <dbReference type="Proteomes" id="UP000515126"/>
    </source>
</evidence>
<dbReference type="Pfam" id="PF14983">
    <property type="entry name" value="SPMIP10-like"/>
    <property type="match status" value="1"/>
</dbReference>
<dbReference type="KEGG" id="mcal:110285002"/>
<proteinExistence type="predicted"/>
<dbReference type="GeneID" id="110285002"/>
<name>A0A6P5NX06_MUSCR</name>
<organism evidence="2 3">
    <name type="scientific">Mus caroli</name>
    <name type="common">Ryukyu mouse</name>
    <name type="synonym">Ricefield mouse</name>
    <dbReference type="NCBI Taxonomy" id="10089"/>
    <lineage>
        <taxon>Eukaryota</taxon>
        <taxon>Metazoa</taxon>
        <taxon>Chordata</taxon>
        <taxon>Craniata</taxon>
        <taxon>Vertebrata</taxon>
        <taxon>Euteleostomi</taxon>
        <taxon>Mammalia</taxon>
        <taxon>Eutheria</taxon>
        <taxon>Euarchontoglires</taxon>
        <taxon>Glires</taxon>
        <taxon>Rodentia</taxon>
        <taxon>Myomorpha</taxon>
        <taxon>Muroidea</taxon>
        <taxon>Muridae</taxon>
        <taxon>Murinae</taxon>
        <taxon>Mus</taxon>
        <taxon>Mus</taxon>
    </lineage>
</organism>
<dbReference type="GO" id="GO:0036126">
    <property type="term" value="C:sperm flagellum"/>
    <property type="evidence" value="ECO:0007669"/>
    <property type="project" value="Ensembl"/>
</dbReference>
<dbReference type="InterPro" id="IPR027965">
    <property type="entry name" value="SPMIP10"/>
</dbReference>
<sequence length="142" mass="16329">MASEKDDGPALPKLDEDDNQTAENTCKPVEEPPQQFRCDDIHLPRFSLKQGMIPTRYVMPWKENMKFRNVNLKQAEACGIYAGPLEDSLFWGYSERLCHGEDRKAVLKKGLPEIKIADMPLHSPLSRYQSTVISHGFRRRLI</sequence>
<keyword evidence="2" id="KW-1185">Reference proteome</keyword>
<dbReference type="PANTHER" id="PTHR35247:SF1">
    <property type="entry name" value="TESTIS-EXPRESSED PROTEIN 43"/>
    <property type="match status" value="1"/>
</dbReference>
<dbReference type="Proteomes" id="UP000515126">
    <property type="component" value="Chromosome 18"/>
</dbReference>
<evidence type="ECO:0000256" key="1">
    <source>
        <dbReference type="SAM" id="MobiDB-lite"/>
    </source>
</evidence>
<dbReference type="GO" id="GO:0160112">
    <property type="term" value="C:axonemal B tubule inner sheath"/>
    <property type="evidence" value="ECO:0007669"/>
    <property type="project" value="Ensembl"/>
</dbReference>
<accession>A0A6P5NX06</accession>
<feature type="region of interest" description="Disordered" evidence="1">
    <location>
        <begin position="1"/>
        <end position="33"/>
    </location>
</feature>
<dbReference type="PANTHER" id="PTHR35247">
    <property type="entry name" value="TESTIS-EXPRESSED PROTEIN 43"/>
    <property type="match status" value="1"/>
</dbReference>
<reference evidence="3" key="1">
    <citation type="submission" date="2025-08" db="UniProtKB">
        <authorList>
            <consortium name="RefSeq"/>
        </authorList>
    </citation>
    <scope>IDENTIFICATION</scope>
</reference>
<dbReference type="GO" id="GO:0030317">
    <property type="term" value="P:flagellated sperm motility"/>
    <property type="evidence" value="ECO:0007669"/>
    <property type="project" value="Ensembl"/>
</dbReference>
<gene>
    <name evidence="3" type="primary">Tex43</name>
</gene>
<protein>
    <submittedName>
        <fullName evidence="3">Testis-expressed protein 43</fullName>
    </submittedName>
</protein>